<dbReference type="OrthoDB" id="5080927at2759"/>
<feature type="repeat" description="ANK" evidence="3">
    <location>
        <begin position="345"/>
        <end position="377"/>
    </location>
</feature>
<feature type="compositionally biased region" description="Low complexity" evidence="4">
    <location>
        <begin position="215"/>
        <end position="228"/>
    </location>
</feature>
<dbReference type="Gene3D" id="1.25.40.20">
    <property type="entry name" value="Ankyrin repeat-containing domain"/>
    <property type="match status" value="1"/>
</dbReference>
<keyword evidence="1" id="KW-0677">Repeat</keyword>
<feature type="region of interest" description="Disordered" evidence="4">
    <location>
        <begin position="379"/>
        <end position="404"/>
    </location>
</feature>
<dbReference type="PROSITE" id="PS50088">
    <property type="entry name" value="ANK_REPEAT"/>
    <property type="match status" value="3"/>
</dbReference>
<feature type="region of interest" description="Disordered" evidence="4">
    <location>
        <begin position="192"/>
        <end position="240"/>
    </location>
</feature>
<evidence type="ECO:0000256" key="2">
    <source>
        <dbReference type="ARBA" id="ARBA00023043"/>
    </source>
</evidence>
<dbReference type="PANTHER" id="PTHR24189">
    <property type="entry name" value="MYOTROPHIN"/>
    <property type="match status" value="1"/>
</dbReference>
<comment type="caution">
    <text evidence="5">The sequence shown here is derived from an EMBL/GenBank/DDBJ whole genome shotgun (WGS) entry which is preliminary data.</text>
</comment>
<proteinExistence type="predicted"/>
<dbReference type="SUPFAM" id="SSF48403">
    <property type="entry name" value="Ankyrin repeat"/>
    <property type="match status" value="1"/>
</dbReference>
<dbReference type="AlphaFoldDB" id="A0A9P8VZQ6"/>
<feature type="compositionally biased region" description="Low complexity" evidence="4">
    <location>
        <begin position="97"/>
        <end position="108"/>
    </location>
</feature>
<gene>
    <name evidence="5" type="ORF">B0T10DRAFT_490903</name>
</gene>
<name>A0A9P8VZQ6_9HYPO</name>
<evidence type="ECO:0000256" key="3">
    <source>
        <dbReference type="PROSITE-ProRule" id="PRU00023"/>
    </source>
</evidence>
<feature type="compositionally biased region" description="Low complexity" evidence="4">
    <location>
        <begin position="197"/>
        <end position="208"/>
    </location>
</feature>
<feature type="compositionally biased region" description="Polar residues" evidence="4">
    <location>
        <begin position="390"/>
        <end position="404"/>
    </location>
</feature>
<dbReference type="EMBL" id="JAGPYM010000016">
    <property type="protein sequence ID" value="KAH6886252.1"/>
    <property type="molecule type" value="Genomic_DNA"/>
</dbReference>
<dbReference type="PANTHER" id="PTHR24189:SF50">
    <property type="entry name" value="ANKYRIN REPEAT AND SOCS BOX PROTEIN 2"/>
    <property type="match status" value="1"/>
</dbReference>
<dbReference type="InterPro" id="IPR002110">
    <property type="entry name" value="Ankyrin_rpt"/>
</dbReference>
<organism evidence="5 6">
    <name type="scientific">Thelonectria olida</name>
    <dbReference type="NCBI Taxonomy" id="1576542"/>
    <lineage>
        <taxon>Eukaryota</taxon>
        <taxon>Fungi</taxon>
        <taxon>Dikarya</taxon>
        <taxon>Ascomycota</taxon>
        <taxon>Pezizomycotina</taxon>
        <taxon>Sordariomycetes</taxon>
        <taxon>Hypocreomycetidae</taxon>
        <taxon>Hypocreales</taxon>
        <taxon>Nectriaceae</taxon>
        <taxon>Thelonectria</taxon>
    </lineage>
</organism>
<feature type="repeat" description="ANK" evidence="3">
    <location>
        <begin position="240"/>
        <end position="272"/>
    </location>
</feature>
<dbReference type="InterPro" id="IPR050745">
    <property type="entry name" value="Multifunctional_regulatory"/>
</dbReference>
<reference evidence="5 6" key="1">
    <citation type="journal article" date="2021" name="Nat. Commun.">
        <title>Genetic determinants of endophytism in the Arabidopsis root mycobiome.</title>
        <authorList>
            <person name="Mesny F."/>
            <person name="Miyauchi S."/>
            <person name="Thiergart T."/>
            <person name="Pickel B."/>
            <person name="Atanasova L."/>
            <person name="Karlsson M."/>
            <person name="Huettel B."/>
            <person name="Barry K.W."/>
            <person name="Haridas S."/>
            <person name="Chen C."/>
            <person name="Bauer D."/>
            <person name="Andreopoulos W."/>
            <person name="Pangilinan J."/>
            <person name="LaButti K."/>
            <person name="Riley R."/>
            <person name="Lipzen A."/>
            <person name="Clum A."/>
            <person name="Drula E."/>
            <person name="Henrissat B."/>
            <person name="Kohler A."/>
            <person name="Grigoriev I.V."/>
            <person name="Martin F.M."/>
            <person name="Hacquard S."/>
        </authorList>
    </citation>
    <scope>NUCLEOTIDE SEQUENCE [LARGE SCALE GENOMIC DNA]</scope>
    <source>
        <strain evidence="5 6">MPI-CAGE-CH-0241</strain>
    </source>
</reference>
<keyword evidence="6" id="KW-1185">Reference proteome</keyword>
<dbReference type="InterPro" id="IPR036770">
    <property type="entry name" value="Ankyrin_rpt-contain_sf"/>
</dbReference>
<dbReference type="PROSITE" id="PS50297">
    <property type="entry name" value="ANK_REP_REGION"/>
    <property type="match status" value="3"/>
</dbReference>
<dbReference type="CDD" id="cd14688">
    <property type="entry name" value="bZIP_YAP"/>
    <property type="match status" value="1"/>
</dbReference>
<evidence type="ECO:0000256" key="1">
    <source>
        <dbReference type="ARBA" id="ARBA00022737"/>
    </source>
</evidence>
<evidence type="ECO:0000313" key="6">
    <source>
        <dbReference type="Proteomes" id="UP000777438"/>
    </source>
</evidence>
<dbReference type="Pfam" id="PF12796">
    <property type="entry name" value="Ank_2"/>
    <property type="match status" value="2"/>
</dbReference>
<protein>
    <submittedName>
        <fullName evidence="5">Ankyrin repeat-containing domain protein</fullName>
    </submittedName>
</protein>
<evidence type="ECO:0000313" key="5">
    <source>
        <dbReference type="EMBL" id="KAH6886252.1"/>
    </source>
</evidence>
<keyword evidence="2 3" id="KW-0040">ANK repeat</keyword>
<evidence type="ECO:0000256" key="4">
    <source>
        <dbReference type="SAM" id="MobiDB-lite"/>
    </source>
</evidence>
<sequence>MELHVDLAMDRTNRRRAQNRMAQRKFRQARAEASNQKRAHEAHVAENNIEDITLSDAAHPPLTAPAPFQHDSNALSHFITPAVPPSHGHDRNTAIGNPSSSSNSSNSPGFGDFTFIDGFVPSANSPLRSQATYQSHFDQAVGFVGTTGAANSIEVDSFLALGSDSSLAVHSNVSQPLQPVASSVEPRRLLVEHQPDQSRQSSRSSSGIPVPPPSQNSASSGAGDSAPARPQTTAEDHGKGWLSTLHIAARRGHERIVRTLIEHDIDCNEEDSDGRTALIHAAIDGHEPVARALLAQGAVISHVDRRRRSALHWAVLGGHEAVLCVLLEHYAERDWEHGIDAYDELGWTALHIAVEKDFEAGVVMLLQAGADLHAKARKTCNGDNDEGDTRISSNPQSKTHTPSA</sequence>
<dbReference type="SMART" id="SM00248">
    <property type="entry name" value="ANK"/>
    <property type="match status" value="4"/>
</dbReference>
<feature type="repeat" description="ANK" evidence="3">
    <location>
        <begin position="273"/>
        <end position="305"/>
    </location>
</feature>
<dbReference type="Proteomes" id="UP000777438">
    <property type="component" value="Unassembled WGS sequence"/>
</dbReference>
<feature type="region of interest" description="Disordered" evidence="4">
    <location>
        <begin position="78"/>
        <end position="108"/>
    </location>
</feature>
<accession>A0A9P8VZQ6</accession>